<dbReference type="FunFam" id="2.40.150.20:FF:000007">
    <property type="entry name" value="50S ribosomal protein L14"/>
    <property type="match status" value="1"/>
</dbReference>
<protein>
    <recommendedName>
        <fullName evidence="4">Large ribosomal subunit protein uL14</fullName>
    </recommendedName>
    <alternativeName>
        <fullName evidence="5">60S ribosomal protein L23</fullName>
    </alternativeName>
</protein>
<dbReference type="OrthoDB" id="407959at2759"/>
<keyword evidence="2 6" id="KW-0689">Ribosomal protein</keyword>
<dbReference type="GO" id="GO:0006412">
    <property type="term" value="P:translation"/>
    <property type="evidence" value="ECO:0007669"/>
    <property type="project" value="InterPro"/>
</dbReference>
<dbReference type="PROSITE" id="PS00049">
    <property type="entry name" value="RIBOSOMAL_L14"/>
    <property type="match status" value="1"/>
</dbReference>
<keyword evidence="3 6" id="KW-0687">Ribonucleoprotein</keyword>
<evidence type="ECO:0000313" key="9">
    <source>
        <dbReference type="EMBL" id="PAA75496.1"/>
    </source>
</evidence>
<organism evidence="8 10">
    <name type="scientific">Macrostomum lignano</name>
    <dbReference type="NCBI Taxonomy" id="282301"/>
    <lineage>
        <taxon>Eukaryota</taxon>
        <taxon>Metazoa</taxon>
        <taxon>Spiralia</taxon>
        <taxon>Lophotrochozoa</taxon>
        <taxon>Platyhelminthes</taxon>
        <taxon>Rhabditophora</taxon>
        <taxon>Macrostomorpha</taxon>
        <taxon>Macrostomida</taxon>
        <taxon>Macrostomidae</taxon>
        <taxon>Macrostomum</taxon>
    </lineage>
</organism>
<dbReference type="CDD" id="cd00337">
    <property type="entry name" value="Ribosomal_uL14"/>
    <property type="match status" value="1"/>
</dbReference>
<dbReference type="InterPro" id="IPR000218">
    <property type="entry name" value="Ribosomal_uL14"/>
</dbReference>
<evidence type="ECO:0000256" key="5">
    <source>
        <dbReference type="ARBA" id="ARBA00035326"/>
    </source>
</evidence>
<comment type="caution">
    <text evidence="8">The sequence shown here is derived from an EMBL/GenBank/DDBJ whole genome shotgun (WGS) entry which is preliminary data.</text>
</comment>
<dbReference type="SUPFAM" id="SSF50193">
    <property type="entry name" value="Ribosomal protein L14"/>
    <property type="match status" value="1"/>
</dbReference>
<proteinExistence type="inferred from homology"/>
<sequence length="138" mass="14707">MSKRSTSRSTKFRVSLGLPVGAAINCADNSGAKVLNLFAVTGIRGRLNRLPAAGVGDLIVCSVRKGKADLRKKVILAVIIRQRKSIRRKNGDILYFEDNAGVIVNNKGEMKGSAVTGPVAKEAAELWPKIASSCTSIK</sequence>
<dbReference type="SMART" id="SM01374">
    <property type="entry name" value="Ribosomal_L14"/>
    <property type="match status" value="1"/>
</dbReference>
<dbReference type="InterPro" id="IPR036853">
    <property type="entry name" value="Ribosomal_uL14_sf"/>
</dbReference>
<name>A0A267EQJ2_9PLAT</name>
<keyword evidence="10" id="KW-1185">Reference proteome</keyword>
<evidence type="ECO:0000256" key="6">
    <source>
        <dbReference type="RuleBase" id="RU003949"/>
    </source>
</evidence>
<evidence type="ECO:0000313" key="7">
    <source>
        <dbReference type="EMBL" id="PAA59142.1"/>
    </source>
</evidence>
<dbReference type="PANTHER" id="PTHR11761">
    <property type="entry name" value="50S/60S RIBOSOMAL PROTEIN L14/L23"/>
    <property type="match status" value="1"/>
</dbReference>
<dbReference type="Proteomes" id="UP000215902">
    <property type="component" value="Unassembled WGS sequence"/>
</dbReference>
<dbReference type="AlphaFoldDB" id="A0A267EQJ2"/>
<dbReference type="STRING" id="282301.A0A267EQJ2"/>
<dbReference type="PANTHER" id="PTHR11761:SF8">
    <property type="entry name" value="LARGE RIBOSOMAL SUBUNIT PROTEIN UL14"/>
    <property type="match status" value="1"/>
</dbReference>
<evidence type="ECO:0000256" key="1">
    <source>
        <dbReference type="ARBA" id="ARBA00010745"/>
    </source>
</evidence>
<dbReference type="GO" id="GO:0070180">
    <property type="term" value="F:large ribosomal subunit rRNA binding"/>
    <property type="evidence" value="ECO:0007669"/>
    <property type="project" value="TreeGrafter"/>
</dbReference>
<evidence type="ECO:0000313" key="10">
    <source>
        <dbReference type="Proteomes" id="UP000215902"/>
    </source>
</evidence>
<dbReference type="Pfam" id="PF00238">
    <property type="entry name" value="Ribosomal_L14"/>
    <property type="match status" value="1"/>
</dbReference>
<dbReference type="EMBL" id="NIVC01001860">
    <property type="protein sequence ID" value="PAA63254.1"/>
    <property type="molecule type" value="Genomic_DNA"/>
</dbReference>
<dbReference type="GO" id="GO:0003735">
    <property type="term" value="F:structural constituent of ribosome"/>
    <property type="evidence" value="ECO:0007669"/>
    <property type="project" value="InterPro"/>
</dbReference>
<comment type="similarity">
    <text evidence="1 6">Belongs to the universal ribosomal protein uL14 family.</text>
</comment>
<dbReference type="EMBL" id="NIVC01000881">
    <property type="protein sequence ID" value="PAA75496.1"/>
    <property type="molecule type" value="Genomic_DNA"/>
</dbReference>
<dbReference type="HAMAP" id="MF_01367">
    <property type="entry name" value="Ribosomal_uL14"/>
    <property type="match status" value="1"/>
</dbReference>
<dbReference type="Gene3D" id="2.40.150.20">
    <property type="entry name" value="Ribosomal protein L14"/>
    <property type="match status" value="1"/>
</dbReference>
<evidence type="ECO:0000256" key="2">
    <source>
        <dbReference type="ARBA" id="ARBA00022980"/>
    </source>
</evidence>
<reference evidence="8 10" key="1">
    <citation type="submission" date="2017-06" db="EMBL/GenBank/DDBJ databases">
        <title>A platform for efficient transgenesis in Macrostomum lignano, a flatworm model organism for stem cell research.</title>
        <authorList>
            <person name="Berezikov E."/>
        </authorList>
    </citation>
    <scope>NUCLEOTIDE SEQUENCE [LARGE SCALE GENOMIC DNA]</scope>
    <source>
        <strain evidence="8">DV1</strain>
        <tissue evidence="8">Whole organism</tissue>
    </source>
</reference>
<accession>A0A267EQJ2</accession>
<dbReference type="InterPro" id="IPR019972">
    <property type="entry name" value="Ribosomal_uL14_CS"/>
</dbReference>
<evidence type="ECO:0000256" key="4">
    <source>
        <dbReference type="ARBA" id="ARBA00035199"/>
    </source>
</evidence>
<gene>
    <name evidence="8" type="ORF">BOX15_Mlig022461g1</name>
    <name evidence="7" type="ORF">BOX15_Mlig022461g2</name>
    <name evidence="9" type="ORF">BOX15_Mlig022461g3</name>
</gene>
<dbReference type="GO" id="GO:0022625">
    <property type="term" value="C:cytosolic large ribosomal subunit"/>
    <property type="evidence" value="ECO:0007669"/>
    <property type="project" value="TreeGrafter"/>
</dbReference>
<evidence type="ECO:0000256" key="3">
    <source>
        <dbReference type="ARBA" id="ARBA00023274"/>
    </source>
</evidence>
<evidence type="ECO:0000313" key="8">
    <source>
        <dbReference type="EMBL" id="PAA63254.1"/>
    </source>
</evidence>
<dbReference type="EMBL" id="NIVC01002293">
    <property type="protein sequence ID" value="PAA59142.1"/>
    <property type="molecule type" value="Genomic_DNA"/>
</dbReference>